<dbReference type="AlphaFoldDB" id="A0AAJ0DH60"/>
<feature type="transmembrane region" description="Helical" evidence="11">
    <location>
        <begin position="161"/>
        <end position="182"/>
    </location>
</feature>
<keyword evidence="7" id="KW-1015">Disulfide bond</keyword>
<dbReference type="PROSITE" id="PS52012">
    <property type="entry name" value="CFEM"/>
    <property type="match status" value="1"/>
</dbReference>
<sequence>MQLLLPTLTLILLPLLPLLTTAQLLSDQSLGSLPACAQTCSVLTQAQSSCNGGSSADAQAWSCFCKAVWTGSNGALTTMCATTCSAASDNTLVSTWYTQNCGSDNAASEHGGSTGGSTGGTSTGGSTANPSTPSTTAGAGSSASSGSSKGCGDWFGCHWKWVVMIIVLAVGLTLLGFGGRYLKKRHDRKRDAITGGFNTGITTRSAGDPKAPQPPMSQSNINDSGVLEPAPLPTGRDSPARTREAFMPYGYGYTRSESRLGSQGQGQGAGVERTASPLARGATPVGELERGD</sequence>
<keyword evidence="11" id="KW-1133">Transmembrane helix</keyword>
<evidence type="ECO:0000256" key="3">
    <source>
        <dbReference type="ARBA" id="ARBA00010031"/>
    </source>
</evidence>
<evidence type="ECO:0000256" key="5">
    <source>
        <dbReference type="ARBA" id="ARBA00022622"/>
    </source>
</evidence>
<protein>
    <recommendedName>
        <fullName evidence="13">CFEM domain-containing protein</fullName>
    </recommendedName>
</protein>
<dbReference type="GO" id="GO:0098552">
    <property type="term" value="C:side of membrane"/>
    <property type="evidence" value="ECO:0007669"/>
    <property type="project" value="UniProtKB-KW"/>
</dbReference>
<evidence type="ECO:0000256" key="2">
    <source>
        <dbReference type="ARBA" id="ARBA00004613"/>
    </source>
</evidence>
<feature type="signal peptide" evidence="12">
    <location>
        <begin position="1"/>
        <end position="22"/>
    </location>
</feature>
<organism evidence="14 15">
    <name type="scientific">Extremus antarcticus</name>
    <dbReference type="NCBI Taxonomy" id="702011"/>
    <lineage>
        <taxon>Eukaryota</taxon>
        <taxon>Fungi</taxon>
        <taxon>Dikarya</taxon>
        <taxon>Ascomycota</taxon>
        <taxon>Pezizomycotina</taxon>
        <taxon>Dothideomycetes</taxon>
        <taxon>Dothideomycetidae</taxon>
        <taxon>Mycosphaerellales</taxon>
        <taxon>Extremaceae</taxon>
        <taxon>Extremus</taxon>
    </lineage>
</organism>
<gene>
    <name evidence="14" type="ORF">LTR09_008413</name>
</gene>
<comment type="similarity">
    <text evidence="3">Belongs to the RBT5 family.</text>
</comment>
<evidence type="ECO:0000256" key="6">
    <source>
        <dbReference type="ARBA" id="ARBA00022729"/>
    </source>
</evidence>
<proteinExistence type="inferred from homology"/>
<feature type="compositionally biased region" description="Low complexity" evidence="10">
    <location>
        <begin position="124"/>
        <end position="146"/>
    </location>
</feature>
<feature type="region of interest" description="Disordered" evidence="10">
    <location>
        <begin position="192"/>
        <end position="292"/>
    </location>
</feature>
<evidence type="ECO:0000313" key="15">
    <source>
        <dbReference type="Proteomes" id="UP001271007"/>
    </source>
</evidence>
<dbReference type="EMBL" id="JAWDJX010000033">
    <property type="protein sequence ID" value="KAK3050264.1"/>
    <property type="molecule type" value="Genomic_DNA"/>
</dbReference>
<feature type="domain" description="CFEM" evidence="13">
    <location>
        <begin position="8"/>
        <end position="128"/>
    </location>
</feature>
<feature type="chain" id="PRO_5042581975" description="CFEM domain-containing protein" evidence="12">
    <location>
        <begin position="23"/>
        <end position="292"/>
    </location>
</feature>
<keyword evidence="9" id="KW-0408">Iron</keyword>
<name>A0AAJ0DH60_9PEZI</name>
<keyword evidence="4" id="KW-0964">Secreted</keyword>
<dbReference type="GO" id="GO:0046872">
    <property type="term" value="F:metal ion binding"/>
    <property type="evidence" value="ECO:0007669"/>
    <property type="project" value="UniProtKB-UniRule"/>
</dbReference>
<evidence type="ECO:0000256" key="10">
    <source>
        <dbReference type="SAM" id="MobiDB-lite"/>
    </source>
</evidence>
<feature type="binding site" description="axial binding residue" evidence="9">
    <location>
        <position position="57"/>
    </location>
    <ligand>
        <name>heme</name>
        <dbReference type="ChEBI" id="CHEBI:30413"/>
    </ligand>
    <ligandPart>
        <name>Fe</name>
        <dbReference type="ChEBI" id="CHEBI:18248"/>
    </ligandPart>
</feature>
<evidence type="ECO:0000256" key="8">
    <source>
        <dbReference type="ARBA" id="ARBA00023288"/>
    </source>
</evidence>
<evidence type="ECO:0000256" key="12">
    <source>
        <dbReference type="SAM" id="SignalP"/>
    </source>
</evidence>
<keyword evidence="8" id="KW-0449">Lipoprotein</keyword>
<keyword evidence="15" id="KW-1185">Reference proteome</keyword>
<dbReference type="InterPro" id="IPR008427">
    <property type="entry name" value="Extracellular_membr_CFEM_dom"/>
</dbReference>
<feature type="compositionally biased region" description="Gly residues" evidence="10">
    <location>
        <begin position="112"/>
        <end position="123"/>
    </location>
</feature>
<accession>A0AAJ0DH60</accession>
<evidence type="ECO:0000256" key="11">
    <source>
        <dbReference type="SAM" id="Phobius"/>
    </source>
</evidence>
<keyword evidence="6 12" id="KW-0732">Signal</keyword>
<evidence type="ECO:0000256" key="9">
    <source>
        <dbReference type="PROSITE-ProRule" id="PRU01356"/>
    </source>
</evidence>
<keyword evidence="5" id="KW-0336">GPI-anchor</keyword>
<keyword evidence="11" id="KW-0472">Membrane</keyword>
<comment type="caution">
    <text evidence="14">The sequence shown here is derived from an EMBL/GenBank/DDBJ whole genome shotgun (WGS) entry which is preliminary data.</text>
</comment>
<keyword evidence="11" id="KW-0812">Transmembrane</keyword>
<reference evidence="14" key="1">
    <citation type="submission" date="2023-04" db="EMBL/GenBank/DDBJ databases">
        <title>Black Yeasts Isolated from many extreme environments.</title>
        <authorList>
            <person name="Coleine C."/>
            <person name="Stajich J.E."/>
            <person name="Selbmann L."/>
        </authorList>
    </citation>
    <scope>NUCLEOTIDE SEQUENCE</scope>
    <source>
        <strain evidence="14">CCFEE 5312</strain>
    </source>
</reference>
<dbReference type="GO" id="GO:0005576">
    <property type="term" value="C:extracellular region"/>
    <property type="evidence" value="ECO:0007669"/>
    <property type="project" value="UniProtKB-SubCell"/>
</dbReference>
<evidence type="ECO:0000313" key="14">
    <source>
        <dbReference type="EMBL" id="KAK3050264.1"/>
    </source>
</evidence>
<evidence type="ECO:0000256" key="4">
    <source>
        <dbReference type="ARBA" id="ARBA00022525"/>
    </source>
</evidence>
<comment type="caution">
    <text evidence="9">Lacks conserved residue(s) required for the propagation of feature annotation.</text>
</comment>
<evidence type="ECO:0000259" key="13">
    <source>
        <dbReference type="PROSITE" id="PS52012"/>
    </source>
</evidence>
<keyword evidence="9" id="KW-0479">Metal-binding</keyword>
<evidence type="ECO:0000256" key="1">
    <source>
        <dbReference type="ARBA" id="ARBA00004589"/>
    </source>
</evidence>
<feature type="region of interest" description="Disordered" evidence="10">
    <location>
        <begin position="107"/>
        <end position="146"/>
    </location>
</feature>
<keyword evidence="5" id="KW-0325">Glycoprotein</keyword>
<keyword evidence="9" id="KW-0349">Heme</keyword>
<comment type="subcellular location">
    <subcellularLocation>
        <location evidence="1">Membrane</location>
        <topology evidence="1">Lipid-anchor</topology>
        <topology evidence="1">GPI-anchor</topology>
    </subcellularLocation>
    <subcellularLocation>
        <location evidence="2">Secreted</location>
    </subcellularLocation>
</comment>
<dbReference type="Proteomes" id="UP001271007">
    <property type="component" value="Unassembled WGS sequence"/>
</dbReference>
<evidence type="ECO:0000256" key="7">
    <source>
        <dbReference type="ARBA" id="ARBA00023157"/>
    </source>
</evidence>